<comment type="caution">
    <text evidence="3">The sequence shown here is derived from an EMBL/GenBank/DDBJ whole genome shotgun (WGS) entry which is preliminary data.</text>
</comment>
<dbReference type="OrthoDB" id="6100014at2759"/>
<sequence>MELYCKWSCCFCFIRYIFLIGIHVLISNAILYSVDDLYTTNFTTTYSNIPSDCSLFGRKLEKDYPDNDLILNITETETYWVGAKIGFKRNLNPLGVLDVCEGTYRKSLDDCNIHCKDWNYFSYNEHNCNCSNNNRTDGKLGRTNLCKNPENGLCYRKGCVVYERGVLNTDYLCGVYYYNVDAGWLYSTQNCSERLGFICEGEKLQSDATEISWLEAEHICAKKSLHLWQNTTKIQGDARLKDGTRYWASVFRKKTITWGQDFPKTVCVAARIQPNGSYELETHFCNKSLEALCHKPDRRSNASSDSVIVASSLGTVLVGVLVVVAAIKNKRNRHLQNVKTNQQPLEDCKKGSTSTDGIMKKYIDEPMYSNTNVPLDDSAVYALSKDHSDPSYNKEVPDKQYDRVSYMEPRNTDADKLYDHIMENPYQDPYS</sequence>
<evidence type="ECO:0008006" key="5">
    <source>
        <dbReference type="Google" id="ProtNLM"/>
    </source>
</evidence>
<proteinExistence type="predicted"/>
<gene>
    <name evidence="3" type="ORF">MGAL_10B004598</name>
</gene>
<dbReference type="Proteomes" id="UP000596742">
    <property type="component" value="Unassembled WGS sequence"/>
</dbReference>
<evidence type="ECO:0000313" key="3">
    <source>
        <dbReference type="EMBL" id="VDI04401.1"/>
    </source>
</evidence>
<feature type="region of interest" description="Disordered" evidence="1">
    <location>
        <begin position="409"/>
        <end position="431"/>
    </location>
</feature>
<evidence type="ECO:0000313" key="4">
    <source>
        <dbReference type="Proteomes" id="UP000596742"/>
    </source>
</evidence>
<reference evidence="3" key="1">
    <citation type="submission" date="2018-11" db="EMBL/GenBank/DDBJ databases">
        <authorList>
            <person name="Alioto T."/>
            <person name="Alioto T."/>
        </authorList>
    </citation>
    <scope>NUCLEOTIDE SEQUENCE</scope>
</reference>
<keyword evidence="2" id="KW-0472">Membrane</keyword>
<keyword evidence="4" id="KW-1185">Reference proteome</keyword>
<evidence type="ECO:0000256" key="2">
    <source>
        <dbReference type="SAM" id="Phobius"/>
    </source>
</evidence>
<evidence type="ECO:0000256" key="1">
    <source>
        <dbReference type="SAM" id="MobiDB-lite"/>
    </source>
</evidence>
<feature type="transmembrane region" description="Helical" evidence="2">
    <location>
        <begin position="307"/>
        <end position="327"/>
    </location>
</feature>
<keyword evidence="2" id="KW-1133">Transmembrane helix</keyword>
<feature type="transmembrane region" description="Helical" evidence="2">
    <location>
        <begin position="12"/>
        <end position="34"/>
    </location>
</feature>
<organism evidence="3 4">
    <name type="scientific">Mytilus galloprovincialis</name>
    <name type="common">Mediterranean mussel</name>
    <dbReference type="NCBI Taxonomy" id="29158"/>
    <lineage>
        <taxon>Eukaryota</taxon>
        <taxon>Metazoa</taxon>
        <taxon>Spiralia</taxon>
        <taxon>Lophotrochozoa</taxon>
        <taxon>Mollusca</taxon>
        <taxon>Bivalvia</taxon>
        <taxon>Autobranchia</taxon>
        <taxon>Pteriomorphia</taxon>
        <taxon>Mytilida</taxon>
        <taxon>Mytiloidea</taxon>
        <taxon>Mytilidae</taxon>
        <taxon>Mytilinae</taxon>
        <taxon>Mytilus</taxon>
    </lineage>
</organism>
<keyword evidence="2" id="KW-0812">Transmembrane</keyword>
<dbReference type="AlphaFoldDB" id="A0A8B6CGT7"/>
<name>A0A8B6CGT7_MYTGA</name>
<feature type="compositionally biased region" description="Basic and acidic residues" evidence="1">
    <location>
        <begin position="410"/>
        <end position="422"/>
    </location>
</feature>
<protein>
    <recommendedName>
        <fullName evidence="5">C-type lectin domain-containing protein</fullName>
    </recommendedName>
</protein>
<accession>A0A8B6CGT7</accession>
<dbReference type="EMBL" id="UYJE01001697">
    <property type="protein sequence ID" value="VDI04401.1"/>
    <property type="molecule type" value="Genomic_DNA"/>
</dbReference>